<sequence>MSCPTSSTGDDDVCQTATTSTGSSKMPPKTVTMKNQRDLGNKQYVASMISDIVQ</sequence>
<evidence type="ECO:0000256" key="1">
    <source>
        <dbReference type="SAM" id="MobiDB-lite"/>
    </source>
</evidence>
<organism evidence="2 3">
    <name type="scientific">Romanomermis culicivorax</name>
    <name type="common">Nematode worm</name>
    <dbReference type="NCBI Taxonomy" id="13658"/>
    <lineage>
        <taxon>Eukaryota</taxon>
        <taxon>Metazoa</taxon>
        <taxon>Ecdysozoa</taxon>
        <taxon>Nematoda</taxon>
        <taxon>Enoplea</taxon>
        <taxon>Dorylaimia</taxon>
        <taxon>Mermithida</taxon>
        <taxon>Mermithoidea</taxon>
        <taxon>Mermithidae</taxon>
        <taxon>Romanomermis</taxon>
    </lineage>
</organism>
<protein>
    <submittedName>
        <fullName evidence="3">Uncharacterized protein</fullName>
    </submittedName>
</protein>
<feature type="compositionally biased region" description="Polar residues" evidence="1">
    <location>
        <begin position="15"/>
        <end position="24"/>
    </location>
</feature>
<name>A0A915JHL8_ROMCU</name>
<feature type="region of interest" description="Disordered" evidence="1">
    <location>
        <begin position="1"/>
        <end position="33"/>
    </location>
</feature>
<dbReference type="WBParaSite" id="nRc.2.0.1.t25625-RA">
    <property type="protein sequence ID" value="nRc.2.0.1.t25625-RA"/>
    <property type="gene ID" value="nRc.2.0.1.g25625"/>
</dbReference>
<evidence type="ECO:0000313" key="3">
    <source>
        <dbReference type="WBParaSite" id="nRc.2.0.1.t25625-RA"/>
    </source>
</evidence>
<dbReference type="Proteomes" id="UP000887565">
    <property type="component" value="Unplaced"/>
</dbReference>
<reference evidence="3" key="1">
    <citation type="submission" date="2022-11" db="UniProtKB">
        <authorList>
            <consortium name="WormBaseParasite"/>
        </authorList>
    </citation>
    <scope>IDENTIFICATION</scope>
</reference>
<keyword evidence="2" id="KW-1185">Reference proteome</keyword>
<dbReference type="AlphaFoldDB" id="A0A915JHL8"/>
<proteinExistence type="predicted"/>
<evidence type="ECO:0000313" key="2">
    <source>
        <dbReference type="Proteomes" id="UP000887565"/>
    </source>
</evidence>
<accession>A0A915JHL8</accession>